<dbReference type="InterPro" id="IPR004380">
    <property type="entry name" value="Asp_race"/>
</dbReference>
<keyword evidence="4" id="KW-1185">Reference proteome</keyword>
<dbReference type="RefSeq" id="WP_068901291.1">
    <property type="nucleotide sequence ID" value="NZ_JBHUIF010000004.1"/>
</dbReference>
<dbReference type="Gene3D" id="3.40.50.1860">
    <property type="match status" value="2"/>
</dbReference>
<comment type="similarity">
    <text evidence="1">Belongs to the aspartate/glutamate racemases family.</text>
</comment>
<comment type="caution">
    <text evidence="3">The sequence shown here is derived from an EMBL/GenBank/DDBJ whole genome shotgun (WGS) entry which is preliminary data.</text>
</comment>
<gene>
    <name evidence="3" type="ORF">A8L45_08665</name>
</gene>
<dbReference type="InterPro" id="IPR001920">
    <property type="entry name" value="Asp/Glu_race"/>
</dbReference>
<dbReference type="PANTHER" id="PTHR21198:SF7">
    <property type="entry name" value="ASPARTATE-GLUTAMATE RACEMASE FAMILY"/>
    <property type="match status" value="1"/>
</dbReference>
<dbReference type="PANTHER" id="PTHR21198">
    <property type="entry name" value="GLUTAMATE RACEMASE"/>
    <property type="match status" value="1"/>
</dbReference>
<dbReference type="EMBL" id="LYBM01000012">
    <property type="protein sequence ID" value="ODA33885.1"/>
    <property type="molecule type" value="Genomic_DNA"/>
</dbReference>
<evidence type="ECO:0000313" key="3">
    <source>
        <dbReference type="EMBL" id="ODA33885.1"/>
    </source>
</evidence>
<name>A0A1C3EKY5_9GAMM</name>
<dbReference type="OrthoDB" id="9803739at2"/>
<dbReference type="InterPro" id="IPR015942">
    <property type="entry name" value="Asp/Glu/hydantoin_racemase"/>
</dbReference>
<keyword evidence="2" id="KW-0413">Isomerase</keyword>
<evidence type="ECO:0008006" key="5">
    <source>
        <dbReference type="Google" id="ProtNLM"/>
    </source>
</evidence>
<sequence length="231" mass="25624">MRKIGMIGGMSWESTAIYYKLLNEEVKHRLGGLNSANCILYSVNFCQIEALQRQGDWDSAAVILADAARAVEAAGADFILICTNTMHLVFDQIQAAVDIPVIHIADTLGEQLQQHGLKKVGLLATAFTMEKSFYKNRLKDRFDIELITPNDNDRETVHSIIYQELCLGKIHRSSKEKYLAVINRLHQQGSEAIALGCTEINLLLTAEDSLIPLFDTTEIHAKQAVALALNG</sequence>
<dbReference type="Proteomes" id="UP000094936">
    <property type="component" value="Unassembled WGS sequence"/>
</dbReference>
<dbReference type="PROSITE" id="PS00923">
    <property type="entry name" value="ASP_GLU_RACEMASE_1"/>
    <property type="match status" value="1"/>
</dbReference>
<proteinExistence type="inferred from homology"/>
<evidence type="ECO:0000256" key="2">
    <source>
        <dbReference type="ARBA" id="ARBA00023235"/>
    </source>
</evidence>
<accession>A0A1C3EKY5</accession>
<evidence type="ECO:0000313" key="4">
    <source>
        <dbReference type="Proteomes" id="UP000094936"/>
    </source>
</evidence>
<dbReference type="SUPFAM" id="SSF53681">
    <property type="entry name" value="Aspartate/glutamate racemase"/>
    <property type="match status" value="2"/>
</dbReference>
<evidence type="ECO:0000256" key="1">
    <source>
        <dbReference type="ARBA" id="ARBA00007847"/>
    </source>
</evidence>
<dbReference type="Pfam" id="PF01177">
    <property type="entry name" value="Asp_Glu_race"/>
    <property type="match status" value="1"/>
</dbReference>
<dbReference type="InterPro" id="IPR018187">
    <property type="entry name" value="Asp/Glu_racemase_AS_1"/>
</dbReference>
<organism evidence="3 4">
    <name type="scientific">Veronia pacifica</name>
    <dbReference type="NCBI Taxonomy" id="1080227"/>
    <lineage>
        <taxon>Bacteria</taxon>
        <taxon>Pseudomonadati</taxon>
        <taxon>Pseudomonadota</taxon>
        <taxon>Gammaproteobacteria</taxon>
        <taxon>Vibrionales</taxon>
        <taxon>Vibrionaceae</taxon>
        <taxon>Veronia</taxon>
    </lineage>
</organism>
<dbReference type="STRING" id="1080227.A8L45_08665"/>
<reference evidence="3 4" key="1">
    <citation type="submission" date="2016-05" db="EMBL/GenBank/DDBJ databases">
        <title>Genomic Taxonomy of the Vibrionaceae.</title>
        <authorList>
            <person name="Gomez-Gil B."/>
            <person name="Enciso-Ibarra J."/>
        </authorList>
    </citation>
    <scope>NUCLEOTIDE SEQUENCE [LARGE SCALE GENOMIC DNA]</scope>
    <source>
        <strain evidence="3 4">CAIM 1920</strain>
    </source>
</reference>
<dbReference type="NCBIfam" id="TIGR00035">
    <property type="entry name" value="asp_race"/>
    <property type="match status" value="1"/>
</dbReference>
<dbReference type="GO" id="GO:0047661">
    <property type="term" value="F:amino-acid racemase activity"/>
    <property type="evidence" value="ECO:0007669"/>
    <property type="project" value="InterPro"/>
</dbReference>
<dbReference type="AlphaFoldDB" id="A0A1C3EKY5"/>
<protein>
    <recommendedName>
        <fullName evidence="5">Aspartate racemase</fullName>
    </recommendedName>
</protein>